<dbReference type="InParanoid" id="A0A0V0QC60"/>
<gene>
    <name evidence="1" type="ORF">PPERSA_07822</name>
</gene>
<organism evidence="1 2">
    <name type="scientific">Pseudocohnilembus persalinus</name>
    <name type="common">Ciliate</name>
    <dbReference type="NCBI Taxonomy" id="266149"/>
    <lineage>
        <taxon>Eukaryota</taxon>
        <taxon>Sar</taxon>
        <taxon>Alveolata</taxon>
        <taxon>Ciliophora</taxon>
        <taxon>Intramacronucleata</taxon>
        <taxon>Oligohymenophorea</taxon>
        <taxon>Scuticociliatia</taxon>
        <taxon>Philasterida</taxon>
        <taxon>Pseudocohnilembidae</taxon>
        <taxon>Pseudocohnilembus</taxon>
    </lineage>
</organism>
<name>A0A0V0QC60_PSEPJ</name>
<proteinExistence type="predicted"/>
<evidence type="ECO:0000313" key="2">
    <source>
        <dbReference type="Proteomes" id="UP000054937"/>
    </source>
</evidence>
<sequence length="357" mass="43020">MGCNSSKSKNFQSYALSKKQLNDQINYQQQNNNKINVNKQIESIKKEQQTIKNAFLKTSLKIKNQNMKKNQIDTEGLDIPTDNQLLIQKRNNIITQENDQNKIADIYLQQQQQKINLNRKYVQQNKQKEYNSQSSNKSKKNIMHLKQFQKSFSQSGEKYKKDDYKSEQMKQLNIDDSNNFIRKIDFLKKKTSLPLRQKSKKTSCFTFWNHTNQEIENLPTNQKLQQSKQKIKQQKLKWDQNEKFNNQINDRQLDMYRKLTIGSEYCKCYWYLPYQNQQLVSNYQRCHLHKNSDLFPLHYPVVSNQTGKFMKIQLQNNKIIKKRKKKLSKNFYHLQQQQFFPLRNSLDHNYQDMQIQC</sequence>
<dbReference type="AlphaFoldDB" id="A0A0V0QC60"/>
<evidence type="ECO:0000313" key="1">
    <source>
        <dbReference type="EMBL" id="KRW99745.1"/>
    </source>
</evidence>
<reference evidence="1 2" key="1">
    <citation type="journal article" date="2015" name="Sci. Rep.">
        <title>Genome of the facultative scuticociliatosis pathogen Pseudocohnilembus persalinus provides insight into its virulence through horizontal gene transfer.</title>
        <authorList>
            <person name="Xiong J."/>
            <person name="Wang G."/>
            <person name="Cheng J."/>
            <person name="Tian M."/>
            <person name="Pan X."/>
            <person name="Warren A."/>
            <person name="Jiang C."/>
            <person name="Yuan D."/>
            <person name="Miao W."/>
        </authorList>
    </citation>
    <scope>NUCLEOTIDE SEQUENCE [LARGE SCALE GENOMIC DNA]</scope>
    <source>
        <strain evidence="1">36N120E</strain>
    </source>
</reference>
<dbReference type="Proteomes" id="UP000054937">
    <property type="component" value="Unassembled WGS sequence"/>
</dbReference>
<accession>A0A0V0QC60</accession>
<protein>
    <submittedName>
        <fullName evidence="1">Uncharacterized protein</fullName>
    </submittedName>
</protein>
<keyword evidence="2" id="KW-1185">Reference proteome</keyword>
<dbReference type="EMBL" id="LDAU01000204">
    <property type="protein sequence ID" value="KRW99745.1"/>
    <property type="molecule type" value="Genomic_DNA"/>
</dbReference>
<comment type="caution">
    <text evidence="1">The sequence shown here is derived from an EMBL/GenBank/DDBJ whole genome shotgun (WGS) entry which is preliminary data.</text>
</comment>